<keyword evidence="1 9" id="KW-0560">Oxidoreductase</keyword>
<comment type="caution">
    <text evidence="12">The sequence shown here is derived from an EMBL/GenBank/DDBJ whole genome shotgun (WGS) entry which is preliminary data.</text>
</comment>
<dbReference type="SUPFAM" id="SSF51735">
    <property type="entry name" value="NAD(P)-binding Rossmann-fold domains"/>
    <property type="match status" value="1"/>
</dbReference>
<evidence type="ECO:0000256" key="7">
    <source>
        <dbReference type="ARBA" id="ARBA00066674"/>
    </source>
</evidence>
<dbReference type="PROSITE" id="PS00065">
    <property type="entry name" value="D_2_HYDROXYACID_DH_1"/>
    <property type="match status" value="1"/>
</dbReference>
<feature type="domain" description="D-isomer specific 2-hydroxyacid dehydrogenase catalytic" evidence="10">
    <location>
        <begin position="6"/>
        <end position="318"/>
    </location>
</feature>
<evidence type="ECO:0000256" key="9">
    <source>
        <dbReference type="RuleBase" id="RU003719"/>
    </source>
</evidence>
<dbReference type="GO" id="GO:0005829">
    <property type="term" value="C:cytosol"/>
    <property type="evidence" value="ECO:0007669"/>
    <property type="project" value="TreeGrafter"/>
</dbReference>
<comment type="catalytic activity">
    <reaction evidence="4">
        <text>glycolate + NADP(+) = glyoxylate + NADPH + H(+)</text>
        <dbReference type="Rhea" id="RHEA:10992"/>
        <dbReference type="ChEBI" id="CHEBI:15378"/>
        <dbReference type="ChEBI" id="CHEBI:29805"/>
        <dbReference type="ChEBI" id="CHEBI:36655"/>
        <dbReference type="ChEBI" id="CHEBI:57783"/>
        <dbReference type="ChEBI" id="CHEBI:58349"/>
        <dbReference type="EC" id="1.1.1.79"/>
    </reaction>
</comment>
<dbReference type="GO" id="GO:0030267">
    <property type="term" value="F:glyoxylate reductase (NADPH) activity"/>
    <property type="evidence" value="ECO:0007669"/>
    <property type="project" value="UniProtKB-EC"/>
</dbReference>
<evidence type="ECO:0000256" key="3">
    <source>
        <dbReference type="ARBA" id="ARBA00052239"/>
    </source>
</evidence>
<dbReference type="InterPro" id="IPR036291">
    <property type="entry name" value="NAD(P)-bd_dom_sf"/>
</dbReference>
<gene>
    <name evidence="12" type="ORF">EV210_113100</name>
</gene>
<comment type="catalytic activity">
    <reaction evidence="3">
        <text>(R)-glycerate + NADP(+) = 3-hydroxypyruvate + NADPH + H(+)</text>
        <dbReference type="Rhea" id="RHEA:18657"/>
        <dbReference type="ChEBI" id="CHEBI:15378"/>
        <dbReference type="ChEBI" id="CHEBI:16659"/>
        <dbReference type="ChEBI" id="CHEBI:17180"/>
        <dbReference type="ChEBI" id="CHEBI:57783"/>
        <dbReference type="ChEBI" id="CHEBI:58349"/>
        <dbReference type="EC" id="1.1.1.81"/>
    </reaction>
</comment>
<dbReference type="PANTHER" id="PTHR10996">
    <property type="entry name" value="2-HYDROXYACID DEHYDROGENASE-RELATED"/>
    <property type="match status" value="1"/>
</dbReference>
<feature type="domain" description="D-isomer specific 2-hydroxyacid dehydrogenase NAD-binding" evidence="11">
    <location>
        <begin position="110"/>
        <end position="286"/>
    </location>
</feature>
<dbReference type="GO" id="GO:0051287">
    <property type="term" value="F:NAD binding"/>
    <property type="evidence" value="ECO:0007669"/>
    <property type="project" value="InterPro"/>
</dbReference>
<dbReference type="Proteomes" id="UP000295063">
    <property type="component" value="Unassembled WGS sequence"/>
</dbReference>
<dbReference type="EMBL" id="SLUI01000013">
    <property type="protein sequence ID" value="TCL35257.1"/>
    <property type="molecule type" value="Genomic_DNA"/>
</dbReference>
<dbReference type="CDD" id="cd05301">
    <property type="entry name" value="GDH"/>
    <property type="match status" value="1"/>
</dbReference>
<protein>
    <recommendedName>
        <fullName evidence="8">Glyoxylate/hydroxypyruvate reductase B</fullName>
        <ecNumber evidence="6">1.1.1.79</ecNumber>
        <ecNumber evidence="7">1.1.1.81</ecNumber>
    </recommendedName>
</protein>
<dbReference type="OrthoDB" id="9805416at2"/>
<dbReference type="AlphaFoldDB" id="A0A4R1PWH1"/>
<dbReference type="PROSITE" id="PS00671">
    <property type="entry name" value="D_2_HYDROXYACID_DH_3"/>
    <property type="match status" value="1"/>
</dbReference>
<evidence type="ECO:0000256" key="1">
    <source>
        <dbReference type="ARBA" id="ARBA00023002"/>
    </source>
</evidence>
<dbReference type="Pfam" id="PF02826">
    <property type="entry name" value="2-Hacid_dh_C"/>
    <property type="match status" value="1"/>
</dbReference>
<evidence type="ECO:0000256" key="5">
    <source>
        <dbReference type="ARBA" id="ARBA00061278"/>
    </source>
</evidence>
<reference evidence="12 13" key="1">
    <citation type="submission" date="2019-03" db="EMBL/GenBank/DDBJ databases">
        <title>Genomic Encyclopedia of Type Strains, Phase IV (KMG-IV): sequencing the most valuable type-strain genomes for metagenomic binning, comparative biology and taxonomic classification.</title>
        <authorList>
            <person name="Goeker M."/>
        </authorList>
    </citation>
    <scope>NUCLEOTIDE SEQUENCE [LARGE SCALE GENOMIC DNA]</scope>
    <source>
        <strain evidence="12 13">DSM 15969</strain>
    </source>
</reference>
<dbReference type="InterPro" id="IPR050223">
    <property type="entry name" value="D-isomer_2-hydroxyacid_DH"/>
</dbReference>
<evidence type="ECO:0000313" key="12">
    <source>
        <dbReference type="EMBL" id="TCL35257.1"/>
    </source>
</evidence>
<dbReference type="Gene3D" id="3.40.50.720">
    <property type="entry name" value="NAD(P)-binding Rossmann-like Domain"/>
    <property type="match status" value="2"/>
</dbReference>
<dbReference type="Pfam" id="PF00389">
    <property type="entry name" value="2-Hacid_dh"/>
    <property type="match status" value="1"/>
</dbReference>
<dbReference type="EC" id="1.1.1.81" evidence="7"/>
<name>A0A4R1PWH1_9FIRM</name>
<organism evidence="12 13">
    <name type="scientific">Anaerospora hongkongensis</name>
    <dbReference type="NCBI Taxonomy" id="244830"/>
    <lineage>
        <taxon>Bacteria</taxon>
        <taxon>Bacillati</taxon>
        <taxon>Bacillota</taxon>
        <taxon>Negativicutes</taxon>
        <taxon>Selenomonadales</taxon>
        <taxon>Sporomusaceae</taxon>
        <taxon>Anaerospora</taxon>
    </lineage>
</organism>
<evidence type="ECO:0000256" key="4">
    <source>
        <dbReference type="ARBA" id="ARBA00052769"/>
    </source>
</evidence>
<dbReference type="InterPro" id="IPR029753">
    <property type="entry name" value="D-isomer_DH_CS"/>
</dbReference>
<dbReference type="InterPro" id="IPR006139">
    <property type="entry name" value="D-isomer_2_OHA_DH_cat_dom"/>
</dbReference>
<evidence type="ECO:0000256" key="2">
    <source>
        <dbReference type="ARBA" id="ARBA00051801"/>
    </source>
</evidence>
<dbReference type="SUPFAM" id="SSF52283">
    <property type="entry name" value="Formate/glycerate dehydrogenase catalytic domain-like"/>
    <property type="match status" value="1"/>
</dbReference>
<dbReference type="InterPro" id="IPR006140">
    <property type="entry name" value="D-isomer_DH_NAD-bd"/>
</dbReference>
<keyword evidence="13" id="KW-1185">Reference proteome</keyword>
<evidence type="ECO:0000313" key="13">
    <source>
        <dbReference type="Proteomes" id="UP000295063"/>
    </source>
</evidence>
<evidence type="ECO:0000256" key="8">
    <source>
        <dbReference type="ARBA" id="ARBA00073362"/>
    </source>
</evidence>
<comment type="catalytic activity">
    <reaction evidence="2">
        <text>(R)-glycerate + NAD(+) = 3-hydroxypyruvate + NADH + H(+)</text>
        <dbReference type="Rhea" id="RHEA:17905"/>
        <dbReference type="ChEBI" id="CHEBI:15378"/>
        <dbReference type="ChEBI" id="CHEBI:16659"/>
        <dbReference type="ChEBI" id="CHEBI:17180"/>
        <dbReference type="ChEBI" id="CHEBI:57540"/>
        <dbReference type="ChEBI" id="CHEBI:57945"/>
        <dbReference type="EC" id="1.1.1.81"/>
    </reaction>
</comment>
<dbReference type="PANTHER" id="PTHR10996:SF257">
    <property type="entry name" value="GLYOXYLATE REDUCTASE 1"/>
    <property type="match status" value="1"/>
</dbReference>
<dbReference type="InterPro" id="IPR029752">
    <property type="entry name" value="D-isomer_DH_CS1"/>
</dbReference>
<evidence type="ECO:0000259" key="10">
    <source>
        <dbReference type="Pfam" id="PF00389"/>
    </source>
</evidence>
<dbReference type="EC" id="1.1.1.79" evidence="6"/>
<dbReference type="FunFam" id="3.40.50.720:FF:000026">
    <property type="entry name" value="Glyoxylate/hydroxypyruvate reductase B"/>
    <property type="match status" value="1"/>
</dbReference>
<comment type="similarity">
    <text evidence="5">Belongs to the D-isomer specific 2-hydroxyacid dehydrogenase family. GhrB subfamily.</text>
</comment>
<sequence>MTKYKVVMTNRLMEPALQNILANCEVKLWEKAEPIPREQLIEWLKDAHGLIASGNVRVDEELLQHAPELKVIAQAAVGYDNIDIAACTKRGIPFGNTPGVLVETTAELTFGLLLCAARRLHEAWNFVKGGHWVPGNNISFGMDLTGKTLGVVGMGQIGVAVARRARAFGMNIIYHNRNRRSDEPQIGAVYRSFTELLTEADCIIVLTPLAAETRGLFGRKEFALMKKTAYFVNASRGAVVDTPALLEALETGKIAYAALDVTDPEPLPGNHPLLKLPNILIAPHIGSATVETRTAMAVLTADNLLAGLAGKPLPACVNRSVNY</sequence>
<proteinExistence type="inferred from homology"/>
<evidence type="ECO:0000259" key="11">
    <source>
        <dbReference type="Pfam" id="PF02826"/>
    </source>
</evidence>
<accession>A0A4R1PWH1</accession>
<dbReference type="GO" id="GO:0016618">
    <property type="term" value="F:hydroxypyruvate reductase [NAD(P)H] activity"/>
    <property type="evidence" value="ECO:0007669"/>
    <property type="project" value="UniProtKB-EC"/>
</dbReference>
<evidence type="ECO:0000256" key="6">
    <source>
        <dbReference type="ARBA" id="ARBA00066661"/>
    </source>
</evidence>